<evidence type="ECO:0000259" key="12">
    <source>
        <dbReference type="PROSITE" id="PS51012"/>
    </source>
</evidence>
<keyword evidence="7" id="KW-0972">Capsule biogenesis/degradation</keyword>
<dbReference type="PRINTS" id="PR00164">
    <property type="entry name" value="ABC2TRNSPORT"/>
</dbReference>
<evidence type="ECO:0000256" key="3">
    <source>
        <dbReference type="ARBA" id="ARBA00022448"/>
    </source>
</evidence>
<dbReference type="GO" id="GO:0015920">
    <property type="term" value="P:lipopolysaccharide transport"/>
    <property type="evidence" value="ECO:0007669"/>
    <property type="project" value="TreeGrafter"/>
</dbReference>
<evidence type="ECO:0000256" key="7">
    <source>
        <dbReference type="ARBA" id="ARBA00022903"/>
    </source>
</evidence>
<accession>A0A1I6ED46</accession>
<comment type="similarity">
    <text evidence="2 11">Belongs to the ABC-2 integral membrane protein family.</text>
</comment>
<dbReference type="GO" id="GO:0140359">
    <property type="term" value="F:ABC-type transporter activity"/>
    <property type="evidence" value="ECO:0007669"/>
    <property type="project" value="InterPro"/>
</dbReference>
<dbReference type="InterPro" id="IPR000412">
    <property type="entry name" value="ABC_2_transport"/>
</dbReference>
<comment type="caution">
    <text evidence="11">Lacks conserved residue(s) required for the propagation of feature annotation.</text>
</comment>
<evidence type="ECO:0000256" key="2">
    <source>
        <dbReference type="ARBA" id="ARBA00007783"/>
    </source>
</evidence>
<dbReference type="RefSeq" id="WP_092081670.1">
    <property type="nucleotide sequence ID" value="NZ_FOYI01000010.1"/>
</dbReference>
<evidence type="ECO:0000256" key="9">
    <source>
        <dbReference type="ARBA" id="ARBA00023047"/>
    </source>
</evidence>
<evidence type="ECO:0000256" key="1">
    <source>
        <dbReference type="ARBA" id="ARBA00004651"/>
    </source>
</evidence>
<dbReference type="EMBL" id="FOYI01000010">
    <property type="protein sequence ID" value="SFR15587.1"/>
    <property type="molecule type" value="Genomic_DNA"/>
</dbReference>
<dbReference type="Pfam" id="PF01061">
    <property type="entry name" value="ABC2_membrane"/>
    <property type="match status" value="1"/>
</dbReference>
<evidence type="ECO:0000256" key="11">
    <source>
        <dbReference type="RuleBase" id="RU361157"/>
    </source>
</evidence>
<feature type="transmembrane region" description="Helical" evidence="11">
    <location>
        <begin position="125"/>
        <end position="146"/>
    </location>
</feature>
<feature type="transmembrane region" description="Helical" evidence="11">
    <location>
        <begin position="80"/>
        <end position="105"/>
    </location>
</feature>
<feature type="transmembrane region" description="Helical" evidence="11">
    <location>
        <begin position="242"/>
        <end position="263"/>
    </location>
</feature>
<evidence type="ECO:0000256" key="5">
    <source>
        <dbReference type="ARBA" id="ARBA00022597"/>
    </source>
</evidence>
<dbReference type="PROSITE" id="PS51012">
    <property type="entry name" value="ABC_TM2"/>
    <property type="match status" value="1"/>
</dbReference>
<keyword evidence="8 11" id="KW-1133">Transmembrane helix</keyword>
<keyword evidence="6 11" id="KW-0812">Transmembrane</keyword>
<dbReference type="GO" id="GO:0043190">
    <property type="term" value="C:ATP-binding cassette (ABC) transporter complex"/>
    <property type="evidence" value="ECO:0007669"/>
    <property type="project" value="InterPro"/>
</dbReference>
<evidence type="ECO:0000256" key="6">
    <source>
        <dbReference type="ARBA" id="ARBA00022692"/>
    </source>
</evidence>
<dbReference type="AlphaFoldDB" id="A0A1I6ED46"/>
<dbReference type="InterPro" id="IPR047817">
    <property type="entry name" value="ABC2_TM_bact-type"/>
</dbReference>
<gene>
    <name evidence="13" type="ORF">SAMN04515673_11019</name>
</gene>
<dbReference type="Proteomes" id="UP000199302">
    <property type="component" value="Unassembled WGS sequence"/>
</dbReference>
<evidence type="ECO:0000313" key="14">
    <source>
        <dbReference type="Proteomes" id="UP000199302"/>
    </source>
</evidence>
<keyword evidence="10 11" id="KW-0472">Membrane</keyword>
<keyword evidence="14" id="KW-1185">Reference proteome</keyword>
<reference evidence="13 14" key="1">
    <citation type="submission" date="2016-10" db="EMBL/GenBank/DDBJ databases">
        <authorList>
            <person name="de Groot N.N."/>
        </authorList>
    </citation>
    <scope>NUCLEOTIDE SEQUENCE [LARGE SCALE GENOMIC DNA]</scope>
    <source>
        <strain evidence="14">KMM 9023,NRIC 0796,JCM 17311,KCTC 23692</strain>
    </source>
</reference>
<keyword evidence="3 11" id="KW-0813">Transport</keyword>
<dbReference type="PANTHER" id="PTHR30413">
    <property type="entry name" value="INNER MEMBRANE TRANSPORT PERMEASE"/>
    <property type="match status" value="1"/>
</dbReference>
<dbReference type="PANTHER" id="PTHR30413:SF10">
    <property type="entry name" value="CAPSULE POLYSACCHARIDE EXPORT INNER-MEMBRANE PROTEIN CTRC"/>
    <property type="match status" value="1"/>
</dbReference>
<keyword evidence="9" id="KW-0625">Polysaccharide transport</keyword>
<feature type="transmembrane region" description="Helical" evidence="11">
    <location>
        <begin position="158"/>
        <end position="179"/>
    </location>
</feature>
<name>A0A1I6ED46_9RHOB</name>
<evidence type="ECO:0000256" key="10">
    <source>
        <dbReference type="ARBA" id="ARBA00023136"/>
    </source>
</evidence>
<feature type="transmembrane region" description="Helical" evidence="11">
    <location>
        <begin position="46"/>
        <end position="68"/>
    </location>
</feature>
<evidence type="ECO:0000256" key="8">
    <source>
        <dbReference type="ARBA" id="ARBA00022989"/>
    </source>
</evidence>
<proteinExistence type="inferred from homology"/>
<sequence length="273" mass="30815">MVQSIPPSPALRPATGRRTLRFRSMRTIFALILREMTTSYGRTPGGYLWAVLEPIAVIAILSVAFSLLLRAPSLGTSFILFYASAVLPLRFFLIIQSSIAGAINFNRGLMAYPRVTVFDSVFARGILALLTQIMVNAIVLWGIFQFEDIREIIDPGPILLAYACSLWLAFGVGMLHAYLTYAFQLYARVWNVSSRPLLLLSGVFYTFEDLPQIARDIFWYNPMIHITGLSRSGYFASYHPEYISLSYVFVFGLIPMFFGALILRRFGKDAIYL</sequence>
<feature type="domain" description="ABC transmembrane type-2" evidence="12">
    <location>
        <begin position="45"/>
        <end position="266"/>
    </location>
</feature>
<protein>
    <recommendedName>
        <fullName evidence="11">Transport permease protein</fullName>
    </recommendedName>
</protein>
<keyword evidence="4 11" id="KW-1003">Cell membrane</keyword>
<dbReference type="GO" id="GO:0015774">
    <property type="term" value="P:polysaccharide transport"/>
    <property type="evidence" value="ECO:0007669"/>
    <property type="project" value="UniProtKB-KW"/>
</dbReference>
<dbReference type="STRING" id="871652.SAMN04515673_11019"/>
<comment type="subcellular location">
    <subcellularLocation>
        <location evidence="11">Cell inner membrane</location>
        <topology evidence="11">Multi-pass membrane protein</topology>
    </subcellularLocation>
    <subcellularLocation>
        <location evidence="1">Cell membrane</location>
        <topology evidence="1">Multi-pass membrane protein</topology>
    </subcellularLocation>
</comment>
<dbReference type="OrthoDB" id="8479094at2"/>
<organism evidence="13 14">
    <name type="scientific">Poseidonocella sedimentorum</name>
    <dbReference type="NCBI Taxonomy" id="871652"/>
    <lineage>
        <taxon>Bacteria</taxon>
        <taxon>Pseudomonadati</taxon>
        <taxon>Pseudomonadota</taxon>
        <taxon>Alphaproteobacteria</taxon>
        <taxon>Rhodobacterales</taxon>
        <taxon>Roseobacteraceae</taxon>
        <taxon>Poseidonocella</taxon>
    </lineage>
</organism>
<keyword evidence="5" id="KW-0762">Sugar transport</keyword>
<evidence type="ECO:0000313" key="13">
    <source>
        <dbReference type="EMBL" id="SFR15587.1"/>
    </source>
</evidence>
<dbReference type="InterPro" id="IPR013525">
    <property type="entry name" value="ABC2_TM"/>
</dbReference>
<evidence type="ECO:0000256" key="4">
    <source>
        <dbReference type="ARBA" id="ARBA00022475"/>
    </source>
</evidence>